<feature type="domain" description="Histidine kinase" evidence="16">
    <location>
        <begin position="339"/>
        <end position="561"/>
    </location>
</feature>
<evidence type="ECO:0000256" key="9">
    <source>
        <dbReference type="ARBA" id="ARBA00022777"/>
    </source>
</evidence>
<evidence type="ECO:0000259" key="16">
    <source>
        <dbReference type="PROSITE" id="PS50109"/>
    </source>
</evidence>
<keyword evidence="11" id="KW-1133">Transmembrane helix</keyword>
<dbReference type="Gene3D" id="3.30.450.20">
    <property type="entry name" value="PAS domain"/>
    <property type="match status" value="1"/>
</dbReference>
<dbReference type="GO" id="GO:0000155">
    <property type="term" value="F:phosphorelay sensor kinase activity"/>
    <property type="evidence" value="ECO:0007669"/>
    <property type="project" value="InterPro"/>
</dbReference>
<keyword evidence="12" id="KW-0902">Two-component regulatory system</keyword>
<sequence>MSLSSKLAEERRKRLAAERRLELKQAELFAANRKLGQHARSLSEQIVETQAEVASVRDENERVKSDLTRANEKIAIVETQLWRALESVRDGFAMFNADGCLELANPAYLSVFDGVETVRPGANYAHIIDVMVEEGIVDLQGEAPLSWRERLLDRWDRDEIPPEVIRLWNGQFVKLMDRRTPDGGFVTLAVNITELMRMWSAVEELPDGFVVYDADDRLVTCNARYRELYAESAEAMRPGASFEDILRHGLARGQYAEAAGREEAWLEERLEQHRAAETAIEQQLGDGRWLRIFEKETSDGGRVGLRIDITHLKEQQKALEQAMERAEAANRAKSAFLANMTHEIRTPMNGVVGMAELLADTELSEEQSLYVETIRASGESLLVIINDVLDYSKIEADKLALHPEPFDLERCIHETVMLLQPTARDRGLAMLVDYDLFLPTRFIGDPGRIRQVLTNLIGNAVKFTRAGHVLVRVTGLPDAAGDAAEVIVTIEDTGIGIPPDRIDHIFGEFNQVEDDRNRSFEGTGLGLAITRRLIGLMGGQIWVESEEGAGACFGFRLPLPAAEDIADVPDGPPTLRRALVVDDHPANREILQKQLAALGMEVSCAEGADAAEPMLDPPPDVVLTDHLMPGTDGVAFAQRLRAAGHAMPVMLLSSNPALVEPYLEPGLIQAILQKPVPRQELLRRLHALGGVRPEPPPEDASIDTDPRPMRILLAEDNRTNRLVFGKMVQALDIELAYAANGEEAVAAWEAGLPDLIFMDISMPRMDGRAAAREIRRREAGSGRRVPIVAVTAHAMEGDREAILDDGIDHYLTKPIRKAALLETIRAHSPPETRAPDPDEPV</sequence>
<evidence type="ECO:0000256" key="13">
    <source>
        <dbReference type="ARBA" id="ARBA00023136"/>
    </source>
</evidence>
<evidence type="ECO:0000256" key="14">
    <source>
        <dbReference type="PROSITE-ProRule" id="PRU00169"/>
    </source>
</evidence>
<accession>A0A365U4N2</accession>
<dbReference type="InterPro" id="IPR036890">
    <property type="entry name" value="HATPase_C_sf"/>
</dbReference>
<comment type="caution">
    <text evidence="18">The sequence shown here is derived from an EMBL/GenBank/DDBJ whole genome shotgun (WGS) entry which is preliminary data.</text>
</comment>
<evidence type="ECO:0000256" key="10">
    <source>
        <dbReference type="ARBA" id="ARBA00022840"/>
    </source>
</evidence>
<dbReference type="InterPro" id="IPR036097">
    <property type="entry name" value="HisK_dim/P_sf"/>
</dbReference>
<dbReference type="Pfam" id="PF02518">
    <property type="entry name" value="HATPase_c"/>
    <property type="match status" value="1"/>
</dbReference>
<dbReference type="SMART" id="SM00448">
    <property type="entry name" value="REC"/>
    <property type="match status" value="2"/>
</dbReference>
<dbReference type="Proteomes" id="UP000253370">
    <property type="component" value="Unassembled WGS sequence"/>
</dbReference>
<keyword evidence="8" id="KW-0547">Nucleotide-binding</keyword>
<dbReference type="Pfam" id="PF00072">
    <property type="entry name" value="Response_reg"/>
    <property type="match status" value="2"/>
</dbReference>
<name>A0A365U4N2_9RHOB</name>
<feature type="domain" description="Response regulatory" evidence="17">
    <location>
        <begin position="710"/>
        <end position="828"/>
    </location>
</feature>
<organism evidence="18 19">
    <name type="scientific">Rhodosalinus halophilus</name>
    <dbReference type="NCBI Taxonomy" id="2259333"/>
    <lineage>
        <taxon>Bacteria</taxon>
        <taxon>Pseudomonadati</taxon>
        <taxon>Pseudomonadota</taxon>
        <taxon>Alphaproteobacteria</taxon>
        <taxon>Rhodobacterales</taxon>
        <taxon>Paracoccaceae</taxon>
        <taxon>Rhodosalinus</taxon>
    </lineage>
</organism>
<dbReference type="CDD" id="cd00082">
    <property type="entry name" value="HisKA"/>
    <property type="match status" value="1"/>
</dbReference>
<proteinExistence type="predicted"/>
<dbReference type="InterPro" id="IPR035965">
    <property type="entry name" value="PAS-like_dom_sf"/>
</dbReference>
<dbReference type="InterPro" id="IPR001789">
    <property type="entry name" value="Sig_transdc_resp-reg_receiver"/>
</dbReference>
<feature type="modified residue" description="4-aspartylphosphate" evidence="14">
    <location>
        <position position="759"/>
    </location>
</feature>
<dbReference type="CDD" id="cd16922">
    <property type="entry name" value="HATPase_EvgS-ArcB-TorS-like"/>
    <property type="match status" value="1"/>
</dbReference>
<dbReference type="InterPro" id="IPR004358">
    <property type="entry name" value="Sig_transdc_His_kin-like_C"/>
</dbReference>
<reference evidence="18 19" key="1">
    <citation type="submission" date="2018-07" db="EMBL/GenBank/DDBJ databases">
        <title>Rhodosalinus sp. strain E84T genomic sequence and assembly.</title>
        <authorList>
            <person name="Liu Z.-W."/>
            <person name="Lu D.-C."/>
        </authorList>
    </citation>
    <scope>NUCLEOTIDE SEQUENCE [LARGE SCALE GENOMIC DNA]</scope>
    <source>
        <strain evidence="18 19">E84</strain>
    </source>
</reference>
<dbReference type="Gene3D" id="1.10.287.130">
    <property type="match status" value="1"/>
</dbReference>
<keyword evidence="10" id="KW-0067">ATP-binding</keyword>
<evidence type="ECO:0000256" key="6">
    <source>
        <dbReference type="ARBA" id="ARBA00022679"/>
    </source>
</evidence>
<keyword evidence="15" id="KW-0175">Coiled coil</keyword>
<evidence type="ECO:0000256" key="7">
    <source>
        <dbReference type="ARBA" id="ARBA00022692"/>
    </source>
</evidence>
<evidence type="ECO:0000256" key="3">
    <source>
        <dbReference type="ARBA" id="ARBA00012438"/>
    </source>
</evidence>
<dbReference type="OrthoDB" id="9801651at2"/>
<dbReference type="PRINTS" id="PR00344">
    <property type="entry name" value="BCTRLSENSOR"/>
</dbReference>
<dbReference type="SUPFAM" id="SSF55785">
    <property type="entry name" value="PYP-like sensor domain (PAS domain)"/>
    <property type="match status" value="1"/>
</dbReference>
<dbReference type="PROSITE" id="PS50109">
    <property type="entry name" value="HIS_KIN"/>
    <property type="match status" value="1"/>
</dbReference>
<dbReference type="GO" id="GO:0005886">
    <property type="term" value="C:plasma membrane"/>
    <property type="evidence" value="ECO:0007669"/>
    <property type="project" value="UniProtKB-SubCell"/>
</dbReference>
<dbReference type="RefSeq" id="WP_113290655.1">
    <property type="nucleotide sequence ID" value="NZ_QNTQ01000021.1"/>
</dbReference>
<dbReference type="Pfam" id="PF12860">
    <property type="entry name" value="PAS_7"/>
    <property type="match status" value="2"/>
</dbReference>
<dbReference type="FunFam" id="3.30.565.10:FF:000010">
    <property type="entry name" value="Sensor histidine kinase RcsC"/>
    <property type="match status" value="1"/>
</dbReference>
<dbReference type="InterPro" id="IPR005467">
    <property type="entry name" value="His_kinase_dom"/>
</dbReference>
<evidence type="ECO:0000256" key="15">
    <source>
        <dbReference type="SAM" id="Coils"/>
    </source>
</evidence>
<evidence type="ECO:0000256" key="12">
    <source>
        <dbReference type="ARBA" id="ARBA00023012"/>
    </source>
</evidence>
<dbReference type="AlphaFoldDB" id="A0A365U4N2"/>
<dbReference type="GO" id="GO:0005524">
    <property type="term" value="F:ATP binding"/>
    <property type="evidence" value="ECO:0007669"/>
    <property type="project" value="UniProtKB-KW"/>
</dbReference>
<dbReference type="EMBL" id="QNTQ01000021">
    <property type="protein sequence ID" value="RBI83123.1"/>
    <property type="molecule type" value="Genomic_DNA"/>
</dbReference>
<keyword evidence="7" id="KW-0812">Transmembrane</keyword>
<gene>
    <name evidence="18" type="ORF">DRV85_16885</name>
</gene>
<protein>
    <recommendedName>
        <fullName evidence="3">histidine kinase</fullName>
        <ecNumber evidence="3">2.7.13.3</ecNumber>
    </recommendedName>
</protein>
<feature type="modified residue" description="4-aspartylphosphate" evidence="14">
    <location>
        <position position="625"/>
    </location>
</feature>
<keyword evidence="19" id="KW-1185">Reference proteome</keyword>
<dbReference type="CDD" id="cd17546">
    <property type="entry name" value="REC_hyHK_CKI1_RcsC-like"/>
    <property type="match status" value="2"/>
</dbReference>
<evidence type="ECO:0000256" key="8">
    <source>
        <dbReference type="ARBA" id="ARBA00022741"/>
    </source>
</evidence>
<dbReference type="SUPFAM" id="SSF47384">
    <property type="entry name" value="Homodimeric domain of signal transducing histidine kinase"/>
    <property type="match status" value="1"/>
</dbReference>
<keyword evidence="6" id="KW-0808">Transferase</keyword>
<dbReference type="InterPro" id="IPR003594">
    <property type="entry name" value="HATPase_dom"/>
</dbReference>
<keyword evidence="13" id="KW-0472">Membrane</keyword>
<keyword evidence="5 14" id="KW-0597">Phosphoprotein</keyword>
<keyword evidence="9 18" id="KW-0418">Kinase</keyword>
<dbReference type="Pfam" id="PF00512">
    <property type="entry name" value="HisKA"/>
    <property type="match status" value="1"/>
</dbReference>
<dbReference type="PANTHER" id="PTHR45339">
    <property type="entry name" value="HYBRID SIGNAL TRANSDUCTION HISTIDINE KINASE J"/>
    <property type="match status" value="1"/>
</dbReference>
<feature type="coiled-coil region" evidence="15">
    <location>
        <begin position="7"/>
        <end position="80"/>
    </location>
</feature>
<evidence type="ECO:0000256" key="5">
    <source>
        <dbReference type="ARBA" id="ARBA00022553"/>
    </source>
</evidence>
<comment type="subcellular location">
    <subcellularLocation>
        <location evidence="2">Cell membrane</location>
        <topology evidence="2">Multi-pass membrane protein</topology>
    </subcellularLocation>
</comment>
<dbReference type="FunFam" id="1.10.287.130:FF:000003">
    <property type="entry name" value="Histidine kinase"/>
    <property type="match status" value="1"/>
</dbReference>
<comment type="catalytic activity">
    <reaction evidence="1">
        <text>ATP + protein L-histidine = ADP + protein N-phospho-L-histidine.</text>
        <dbReference type="EC" id="2.7.13.3"/>
    </reaction>
</comment>
<dbReference type="SUPFAM" id="SSF55874">
    <property type="entry name" value="ATPase domain of HSP90 chaperone/DNA topoisomerase II/histidine kinase"/>
    <property type="match status" value="1"/>
</dbReference>
<dbReference type="SMART" id="SM00388">
    <property type="entry name" value="HisKA"/>
    <property type="match status" value="1"/>
</dbReference>
<dbReference type="InterPro" id="IPR011006">
    <property type="entry name" value="CheY-like_superfamily"/>
</dbReference>
<dbReference type="Gene3D" id="3.30.565.10">
    <property type="entry name" value="Histidine kinase-like ATPase, C-terminal domain"/>
    <property type="match status" value="1"/>
</dbReference>
<dbReference type="SUPFAM" id="SSF52172">
    <property type="entry name" value="CheY-like"/>
    <property type="match status" value="2"/>
</dbReference>
<evidence type="ECO:0000259" key="17">
    <source>
        <dbReference type="PROSITE" id="PS50110"/>
    </source>
</evidence>
<evidence type="ECO:0000256" key="2">
    <source>
        <dbReference type="ARBA" id="ARBA00004651"/>
    </source>
</evidence>
<feature type="coiled-coil region" evidence="15">
    <location>
        <begin position="309"/>
        <end position="339"/>
    </location>
</feature>
<keyword evidence="4" id="KW-1003">Cell membrane</keyword>
<feature type="domain" description="Response regulatory" evidence="17">
    <location>
        <begin position="577"/>
        <end position="689"/>
    </location>
</feature>
<evidence type="ECO:0000313" key="18">
    <source>
        <dbReference type="EMBL" id="RBI83123.1"/>
    </source>
</evidence>
<dbReference type="PANTHER" id="PTHR45339:SF1">
    <property type="entry name" value="HYBRID SIGNAL TRANSDUCTION HISTIDINE KINASE J"/>
    <property type="match status" value="1"/>
</dbReference>
<evidence type="ECO:0000313" key="19">
    <source>
        <dbReference type="Proteomes" id="UP000253370"/>
    </source>
</evidence>
<evidence type="ECO:0000256" key="11">
    <source>
        <dbReference type="ARBA" id="ARBA00022989"/>
    </source>
</evidence>
<dbReference type="SMART" id="SM00387">
    <property type="entry name" value="HATPase_c"/>
    <property type="match status" value="1"/>
</dbReference>
<dbReference type="PROSITE" id="PS50110">
    <property type="entry name" value="RESPONSE_REGULATORY"/>
    <property type="match status" value="2"/>
</dbReference>
<dbReference type="EC" id="2.7.13.3" evidence="3"/>
<evidence type="ECO:0000256" key="4">
    <source>
        <dbReference type="ARBA" id="ARBA00022475"/>
    </source>
</evidence>
<dbReference type="InterPro" id="IPR003661">
    <property type="entry name" value="HisK_dim/P_dom"/>
</dbReference>
<evidence type="ECO:0000256" key="1">
    <source>
        <dbReference type="ARBA" id="ARBA00000085"/>
    </source>
</evidence>
<dbReference type="Gene3D" id="3.40.50.2300">
    <property type="match status" value="2"/>
</dbReference>